<accession>A0A378SI50</accession>
<sequence>MTGLRFRETMTGRIALRARDPVDGYGRVDGYAAVMHITIDIPDVAAFTAGRVDAARLRADVLIPVLGGRFQTSSGEFVCFRSGEGPDGTPVQQMIYTATLTNDDRVLEMSARKVLEPRGWRIWRVWPDTTTLLVTLVDVTPDDDKERPRHLAGVVYITVRGFARQLTTMRPYGSRRWSEKLGALFGYLSFFAGRLIRIYLSRRMAAE</sequence>
<protein>
    <submittedName>
        <fullName evidence="1">Uncharacterized protein</fullName>
    </submittedName>
</protein>
<dbReference type="Proteomes" id="UP000254291">
    <property type="component" value="Unassembled WGS sequence"/>
</dbReference>
<reference evidence="1 2" key="1">
    <citation type="submission" date="2018-06" db="EMBL/GenBank/DDBJ databases">
        <authorList>
            <consortium name="Pathogen Informatics"/>
            <person name="Doyle S."/>
        </authorList>
    </citation>
    <scope>NUCLEOTIDE SEQUENCE [LARGE SCALE GENOMIC DNA]</scope>
    <source>
        <strain evidence="1 2">NCTC10742</strain>
    </source>
</reference>
<dbReference type="EMBL" id="UGQM01000001">
    <property type="protein sequence ID" value="STZ42489.1"/>
    <property type="molecule type" value="Genomic_DNA"/>
</dbReference>
<organism evidence="1 2">
    <name type="scientific">Mycolicibacterium gilvum</name>
    <dbReference type="NCBI Taxonomy" id="1804"/>
    <lineage>
        <taxon>Bacteria</taxon>
        <taxon>Bacillati</taxon>
        <taxon>Actinomycetota</taxon>
        <taxon>Actinomycetes</taxon>
        <taxon>Mycobacteriales</taxon>
        <taxon>Mycobacteriaceae</taxon>
        <taxon>Mycolicibacterium</taxon>
    </lineage>
</organism>
<gene>
    <name evidence="1" type="ORF">NCTC10742_01701</name>
</gene>
<evidence type="ECO:0000313" key="2">
    <source>
        <dbReference type="Proteomes" id="UP000254291"/>
    </source>
</evidence>
<dbReference type="AlphaFoldDB" id="A0A378SI50"/>
<name>A0A378SI50_9MYCO</name>
<evidence type="ECO:0000313" key="1">
    <source>
        <dbReference type="EMBL" id="STZ42489.1"/>
    </source>
</evidence>
<dbReference type="RefSeq" id="WP_115326981.1">
    <property type="nucleotide sequence ID" value="NZ_JACKST010000108.1"/>
</dbReference>
<proteinExistence type="predicted"/>